<dbReference type="InterPro" id="IPR050836">
    <property type="entry name" value="SDS22/Internalin_LRR"/>
</dbReference>
<dbReference type="Gene3D" id="3.80.10.10">
    <property type="entry name" value="Ribonuclease Inhibitor"/>
    <property type="match status" value="2"/>
</dbReference>
<dbReference type="Proteomes" id="UP000728185">
    <property type="component" value="Unassembled WGS sequence"/>
</dbReference>
<protein>
    <submittedName>
        <fullName evidence="3">Uncharacterized protein</fullName>
    </submittedName>
</protein>
<comment type="caution">
    <text evidence="3">The sequence shown here is derived from an EMBL/GenBank/DDBJ whole genome shotgun (WGS) entry which is preliminary data.</text>
</comment>
<keyword evidence="2" id="KW-0677">Repeat</keyword>
<gene>
    <name evidence="3" type="ORF">FBUS_08779</name>
</gene>
<dbReference type="AlphaFoldDB" id="A0A8E0RSA1"/>
<name>A0A8E0RSA1_9TREM</name>
<dbReference type="PANTHER" id="PTHR46652:SF3">
    <property type="entry name" value="LEUCINE-RICH REPEAT-CONTAINING PROTEIN 9"/>
    <property type="match status" value="1"/>
</dbReference>
<dbReference type="InterPro" id="IPR003591">
    <property type="entry name" value="Leu-rich_rpt_typical-subtyp"/>
</dbReference>
<dbReference type="PANTHER" id="PTHR46652">
    <property type="entry name" value="LEUCINE-RICH REPEAT AND IQ DOMAIN-CONTAINING PROTEIN 1-RELATED"/>
    <property type="match status" value="1"/>
</dbReference>
<reference evidence="3" key="1">
    <citation type="submission" date="2019-05" db="EMBL/GenBank/DDBJ databases">
        <title>Annotation for the trematode Fasciolopsis buski.</title>
        <authorList>
            <person name="Choi Y.-J."/>
        </authorList>
    </citation>
    <scope>NUCLEOTIDE SEQUENCE</scope>
    <source>
        <strain evidence="3">HT</strain>
        <tissue evidence="3">Whole worm</tissue>
    </source>
</reference>
<evidence type="ECO:0000256" key="1">
    <source>
        <dbReference type="ARBA" id="ARBA00022614"/>
    </source>
</evidence>
<dbReference type="PROSITE" id="PS51450">
    <property type="entry name" value="LRR"/>
    <property type="match status" value="2"/>
</dbReference>
<keyword evidence="1" id="KW-0433">Leucine-rich repeat</keyword>
<evidence type="ECO:0000256" key="2">
    <source>
        <dbReference type="ARBA" id="ARBA00022737"/>
    </source>
</evidence>
<keyword evidence="4" id="KW-1185">Reference proteome</keyword>
<sequence length="369" mass="41974">FSNLKKLDVSCNKLKELNFISSNKALNTLIVYDNELFDLNDVSQISNLITLHAQYNRIKNIDTCFYNLSQLTDLRLDDNELESVDTKALSQCKALNNIDLSYNMLDCVDFLSELPNLVTVNLSHNRLKSIGPLARCPKLNELDASNNLLTDLGLEIEGFDHLERLNLSNNKIARVSTDIRPHNSLNALFLNGNQLDELMNLHRYFPNLDVLEIASNKFMILDDLLDSICNCENLRELSIRGNPCVEEEKCLTGLAKKVRKKLPKVVCLNSVFIDTIMDPTDTSKMRGDFNRQREIYKMIEEQVTHLTSLTAPMEESLNKSFTALQDVLSRLDLEESTEESSRLTEDDLKYVFIATPLLISFSKGKQNTA</sequence>
<dbReference type="SMART" id="SM00369">
    <property type="entry name" value="LRR_TYP"/>
    <property type="match status" value="4"/>
</dbReference>
<evidence type="ECO:0000313" key="3">
    <source>
        <dbReference type="EMBL" id="KAA0189524.1"/>
    </source>
</evidence>
<evidence type="ECO:0000313" key="4">
    <source>
        <dbReference type="Proteomes" id="UP000728185"/>
    </source>
</evidence>
<proteinExistence type="predicted"/>
<dbReference type="InterPro" id="IPR032675">
    <property type="entry name" value="LRR_dom_sf"/>
</dbReference>
<dbReference type="SUPFAM" id="SSF52058">
    <property type="entry name" value="L domain-like"/>
    <property type="match status" value="1"/>
</dbReference>
<dbReference type="Pfam" id="PF00560">
    <property type="entry name" value="LRR_1"/>
    <property type="match status" value="1"/>
</dbReference>
<organism evidence="3 4">
    <name type="scientific">Fasciolopsis buskii</name>
    <dbReference type="NCBI Taxonomy" id="27845"/>
    <lineage>
        <taxon>Eukaryota</taxon>
        <taxon>Metazoa</taxon>
        <taxon>Spiralia</taxon>
        <taxon>Lophotrochozoa</taxon>
        <taxon>Platyhelminthes</taxon>
        <taxon>Trematoda</taxon>
        <taxon>Digenea</taxon>
        <taxon>Plagiorchiida</taxon>
        <taxon>Echinostomata</taxon>
        <taxon>Echinostomatoidea</taxon>
        <taxon>Fasciolidae</taxon>
        <taxon>Fasciolopsis</taxon>
    </lineage>
</organism>
<accession>A0A8E0RSA1</accession>
<dbReference type="OrthoDB" id="1574204at2759"/>
<dbReference type="Pfam" id="PF13855">
    <property type="entry name" value="LRR_8"/>
    <property type="match status" value="1"/>
</dbReference>
<dbReference type="EMBL" id="LUCM01007683">
    <property type="protein sequence ID" value="KAA0189524.1"/>
    <property type="molecule type" value="Genomic_DNA"/>
</dbReference>
<feature type="non-terminal residue" evidence="3">
    <location>
        <position position="1"/>
    </location>
</feature>
<dbReference type="InterPro" id="IPR001611">
    <property type="entry name" value="Leu-rich_rpt"/>
</dbReference>